<keyword evidence="2" id="KW-1185">Reference proteome</keyword>
<accession>A0ABD2A8J3</accession>
<dbReference type="AlphaFoldDB" id="A0ABD2A8J3"/>
<dbReference type="Proteomes" id="UP001607302">
    <property type="component" value="Unassembled WGS sequence"/>
</dbReference>
<dbReference type="EMBL" id="JAUDFV010000154">
    <property type="protein sequence ID" value="KAL2716110.1"/>
    <property type="molecule type" value="Genomic_DNA"/>
</dbReference>
<name>A0ABD2A8J3_VESSQ</name>
<comment type="caution">
    <text evidence="1">The sequence shown here is derived from an EMBL/GenBank/DDBJ whole genome shotgun (WGS) entry which is preliminary data.</text>
</comment>
<protein>
    <submittedName>
        <fullName evidence="1">Uncharacterized protein</fullName>
    </submittedName>
</protein>
<sequence length="277" mass="31810">MELHDSAFATNVREPSITISPHPFLIQIDIPRIFQDRRYFLMEHLLEDLENSIGNTNELLIDVMAYAVGRRRGFRLSWASFIKKINLKSIYRDITPRLLALVERYSSCESLNVSRMHDGETMACKDALGVDYERNDHTVLTESIYLGECGYLKGYKTQICTNSRENWCHGRFRKRFPAINVEPWRNERLPSSFQAGEQQDLANGDVSRTTGLRRALCIPRLSFRRVVDVACAPYNHIIKISNVPSTLLCLELHSLQHPLMGRSGRSAYSPANGISYW</sequence>
<proteinExistence type="predicted"/>
<reference evidence="1 2" key="1">
    <citation type="journal article" date="2024" name="Ann. Entomol. Soc. Am.">
        <title>Genomic analyses of the southern and eastern yellowjacket wasps (Hymenoptera: Vespidae) reveal evolutionary signatures of social life.</title>
        <authorList>
            <person name="Catto M.A."/>
            <person name="Caine P.B."/>
            <person name="Orr S.E."/>
            <person name="Hunt B.G."/>
            <person name="Goodisman M.A.D."/>
        </authorList>
    </citation>
    <scope>NUCLEOTIDE SEQUENCE [LARGE SCALE GENOMIC DNA]</scope>
    <source>
        <strain evidence="1">233</strain>
        <tissue evidence="1">Head and thorax</tissue>
    </source>
</reference>
<evidence type="ECO:0000313" key="1">
    <source>
        <dbReference type="EMBL" id="KAL2716110.1"/>
    </source>
</evidence>
<evidence type="ECO:0000313" key="2">
    <source>
        <dbReference type="Proteomes" id="UP001607302"/>
    </source>
</evidence>
<organism evidence="1 2">
    <name type="scientific">Vespula squamosa</name>
    <name type="common">Southern yellow jacket</name>
    <name type="synonym">Wasp</name>
    <dbReference type="NCBI Taxonomy" id="30214"/>
    <lineage>
        <taxon>Eukaryota</taxon>
        <taxon>Metazoa</taxon>
        <taxon>Ecdysozoa</taxon>
        <taxon>Arthropoda</taxon>
        <taxon>Hexapoda</taxon>
        <taxon>Insecta</taxon>
        <taxon>Pterygota</taxon>
        <taxon>Neoptera</taxon>
        <taxon>Endopterygota</taxon>
        <taxon>Hymenoptera</taxon>
        <taxon>Apocrita</taxon>
        <taxon>Aculeata</taxon>
        <taxon>Vespoidea</taxon>
        <taxon>Vespidae</taxon>
        <taxon>Vespinae</taxon>
        <taxon>Vespula</taxon>
    </lineage>
</organism>
<gene>
    <name evidence="1" type="ORF">V1478_013786</name>
</gene>